<name>A0A381XTP2_9ZZZZ</name>
<dbReference type="GO" id="GO:0047343">
    <property type="term" value="F:glucose-1-phosphate cytidylyltransferase activity"/>
    <property type="evidence" value="ECO:0007669"/>
    <property type="project" value="InterPro"/>
</dbReference>
<dbReference type="AlphaFoldDB" id="A0A381XTP2"/>
<evidence type="ECO:0000259" key="1">
    <source>
        <dbReference type="Pfam" id="PF00483"/>
    </source>
</evidence>
<sequence length="181" mass="20467">DFSVDLTTGRMTPHQTDAADWRVTLVNTGLESMTGGRVKRMQRFIGNETSMLTYGDGVADIDLERLLAFHRSHGKMVTVTAVHPGARFGELEITGDRVDSFQEKPQTKQGWINGGYFVIEPEFFDLIAGDATILEREPLEQAAKMGELMAFRHEGFWQCMDTKRDLDALENLWQSGQAPWR</sequence>
<proteinExistence type="predicted"/>
<protein>
    <recommendedName>
        <fullName evidence="1">Nucleotidyl transferase domain-containing protein</fullName>
    </recommendedName>
</protein>
<reference evidence="2" key="1">
    <citation type="submission" date="2018-05" db="EMBL/GenBank/DDBJ databases">
        <authorList>
            <person name="Lanie J.A."/>
            <person name="Ng W.-L."/>
            <person name="Kazmierczak K.M."/>
            <person name="Andrzejewski T.M."/>
            <person name="Davidsen T.M."/>
            <person name="Wayne K.J."/>
            <person name="Tettelin H."/>
            <person name="Glass J.I."/>
            <person name="Rusch D."/>
            <person name="Podicherti R."/>
            <person name="Tsui H.-C.T."/>
            <person name="Winkler M.E."/>
        </authorList>
    </citation>
    <scope>NUCLEOTIDE SEQUENCE</scope>
</reference>
<gene>
    <name evidence="2" type="ORF">METZ01_LOCUS120962</name>
</gene>
<feature type="non-terminal residue" evidence="2">
    <location>
        <position position="1"/>
    </location>
</feature>
<dbReference type="InterPro" id="IPR029044">
    <property type="entry name" value="Nucleotide-diphossugar_trans"/>
</dbReference>
<dbReference type="Gene3D" id="3.90.550.10">
    <property type="entry name" value="Spore Coat Polysaccharide Biosynthesis Protein SpsA, Chain A"/>
    <property type="match status" value="1"/>
</dbReference>
<organism evidence="2">
    <name type="scientific">marine metagenome</name>
    <dbReference type="NCBI Taxonomy" id="408172"/>
    <lineage>
        <taxon>unclassified sequences</taxon>
        <taxon>metagenomes</taxon>
        <taxon>ecological metagenomes</taxon>
    </lineage>
</organism>
<dbReference type="InterPro" id="IPR013446">
    <property type="entry name" value="G1P_cyt_trans-like"/>
</dbReference>
<dbReference type="PANTHER" id="PTHR47183:SF1">
    <property type="entry name" value="GLUCOSE-1-PHOSPHATE CYTIDYLYLTRANSFERASE"/>
    <property type="match status" value="1"/>
</dbReference>
<dbReference type="InterPro" id="IPR005835">
    <property type="entry name" value="NTP_transferase_dom"/>
</dbReference>
<dbReference type="Pfam" id="PF00483">
    <property type="entry name" value="NTP_transferase"/>
    <property type="match status" value="1"/>
</dbReference>
<dbReference type="PANTHER" id="PTHR47183">
    <property type="entry name" value="GLUCOSE-1-PHOSPHATE CYTIDYLYLTRANSFERASE-RELATED"/>
    <property type="match status" value="1"/>
</dbReference>
<dbReference type="EMBL" id="UINC01016342">
    <property type="protein sequence ID" value="SVA68108.1"/>
    <property type="molecule type" value="Genomic_DNA"/>
</dbReference>
<evidence type="ECO:0000313" key="2">
    <source>
        <dbReference type="EMBL" id="SVA68108.1"/>
    </source>
</evidence>
<accession>A0A381XTP2</accession>
<dbReference type="SUPFAM" id="SSF53448">
    <property type="entry name" value="Nucleotide-diphospho-sugar transferases"/>
    <property type="match status" value="1"/>
</dbReference>
<feature type="domain" description="Nucleotidyl transferase" evidence="1">
    <location>
        <begin position="38"/>
        <end position="143"/>
    </location>
</feature>